<sequence length="252" mass="26909">MRLKDKVAIVTGAARGIGYQIAKRYAEEGAKVVLADLAENGPEAAESLKTLGHDVEFFHTDVAANESVVALVAFTLEKYGRVDILANNAAINIPGSIMELSEEIWDKTYAVNVKSQFLLSRAVVPIMEQHGGGSIVNMGSANSYIAEPRLAAYVSSKGAILMLTKAMALDFAKLNIRVNCICPGWVDTTFNDAHCDLFGGRDEILKMIDDIHPIGRTIQPVEIANVAVFLASDESSAITGTGILVDGGLTAK</sequence>
<dbReference type="Gene3D" id="3.40.50.720">
    <property type="entry name" value="NAD(P)-binding Rossmann-like Domain"/>
    <property type="match status" value="1"/>
</dbReference>
<dbReference type="PRINTS" id="PR00081">
    <property type="entry name" value="GDHRDH"/>
</dbReference>
<dbReference type="InterPro" id="IPR036291">
    <property type="entry name" value="NAD(P)-bd_dom_sf"/>
</dbReference>
<dbReference type="PANTHER" id="PTHR24321">
    <property type="entry name" value="DEHYDROGENASES, SHORT CHAIN"/>
    <property type="match status" value="1"/>
</dbReference>
<evidence type="ECO:0000256" key="2">
    <source>
        <dbReference type="ARBA" id="ARBA00023002"/>
    </source>
</evidence>
<dbReference type="PROSITE" id="PS00061">
    <property type="entry name" value="ADH_SHORT"/>
    <property type="match status" value="1"/>
</dbReference>
<comment type="similarity">
    <text evidence="1">Belongs to the short-chain dehydrogenases/reductases (SDR) family.</text>
</comment>
<reference evidence="3 4" key="1">
    <citation type="submission" date="2024-04" db="EMBL/GenBank/DDBJ databases">
        <title>draft genome sequnece of Paenibacillus filicis.</title>
        <authorList>
            <person name="Kim D.-U."/>
        </authorList>
    </citation>
    <scope>NUCLEOTIDE SEQUENCE [LARGE SCALE GENOMIC DNA]</scope>
    <source>
        <strain evidence="3 4">KACC14197</strain>
    </source>
</reference>
<dbReference type="SUPFAM" id="SSF51735">
    <property type="entry name" value="NAD(P)-binding Rossmann-fold domains"/>
    <property type="match status" value="1"/>
</dbReference>
<dbReference type="InterPro" id="IPR002347">
    <property type="entry name" value="SDR_fam"/>
</dbReference>
<evidence type="ECO:0000313" key="4">
    <source>
        <dbReference type="Proteomes" id="UP001469365"/>
    </source>
</evidence>
<dbReference type="RefSeq" id="WP_341415106.1">
    <property type="nucleotide sequence ID" value="NZ_JBBPCC010000004.1"/>
</dbReference>
<evidence type="ECO:0000256" key="1">
    <source>
        <dbReference type="ARBA" id="ARBA00006484"/>
    </source>
</evidence>
<dbReference type="PANTHER" id="PTHR24321:SF8">
    <property type="entry name" value="ESTRADIOL 17-BETA-DEHYDROGENASE 8-RELATED"/>
    <property type="match status" value="1"/>
</dbReference>
<proteinExistence type="inferred from homology"/>
<keyword evidence="4" id="KW-1185">Reference proteome</keyword>
<name>A0ABU9DGP5_9BACL</name>
<organism evidence="3 4">
    <name type="scientific">Paenibacillus filicis</name>
    <dbReference type="NCBI Taxonomy" id="669464"/>
    <lineage>
        <taxon>Bacteria</taxon>
        <taxon>Bacillati</taxon>
        <taxon>Bacillota</taxon>
        <taxon>Bacilli</taxon>
        <taxon>Bacillales</taxon>
        <taxon>Paenibacillaceae</taxon>
        <taxon>Paenibacillus</taxon>
    </lineage>
</organism>
<evidence type="ECO:0000313" key="3">
    <source>
        <dbReference type="EMBL" id="MEK8128046.1"/>
    </source>
</evidence>
<protein>
    <submittedName>
        <fullName evidence="3">SDR family oxidoreductase</fullName>
    </submittedName>
</protein>
<dbReference type="Pfam" id="PF13561">
    <property type="entry name" value="adh_short_C2"/>
    <property type="match status" value="1"/>
</dbReference>
<comment type="caution">
    <text evidence="3">The sequence shown here is derived from an EMBL/GenBank/DDBJ whole genome shotgun (WGS) entry which is preliminary data.</text>
</comment>
<dbReference type="NCBIfam" id="NF005559">
    <property type="entry name" value="PRK07231.1"/>
    <property type="match status" value="1"/>
</dbReference>
<dbReference type="EMBL" id="JBBPCC010000004">
    <property type="protein sequence ID" value="MEK8128046.1"/>
    <property type="molecule type" value="Genomic_DNA"/>
</dbReference>
<dbReference type="InterPro" id="IPR020904">
    <property type="entry name" value="Sc_DH/Rdtase_CS"/>
</dbReference>
<dbReference type="Proteomes" id="UP001469365">
    <property type="component" value="Unassembled WGS sequence"/>
</dbReference>
<dbReference type="PRINTS" id="PR00080">
    <property type="entry name" value="SDRFAMILY"/>
</dbReference>
<accession>A0ABU9DGP5</accession>
<gene>
    <name evidence="3" type="ORF">WMW72_09045</name>
</gene>
<dbReference type="CDD" id="cd05233">
    <property type="entry name" value="SDR_c"/>
    <property type="match status" value="1"/>
</dbReference>
<keyword evidence="2" id="KW-0560">Oxidoreductase</keyword>